<keyword evidence="2" id="KW-0732">Signal</keyword>
<dbReference type="RefSeq" id="WP_036189830.1">
    <property type="nucleotide sequence ID" value="NZ_AVDA01000033.1"/>
</dbReference>
<dbReference type="OrthoDB" id="9764804at2"/>
<evidence type="ECO:0000313" key="5">
    <source>
        <dbReference type="Proteomes" id="UP000030416"/>
    </source>
</evidence>
<dbReference type="Proteomes" id="UP000030416">
    <property type="component" value="Unassembled WGS sequence"/>
</dbReference>
<gene>
    <name evidence="4" type="ORF">CD29_18250</name>
</gene>
<dbReference type="Pfam" id="PF15902">
    <property type="entry name" value="Sortilin-Vps10"/>
    <property type="match status" value="1"/>
</dbReference>
<feature type="domain" description="Sortilin N-terminal" evidence="3">
    <location>
        <begin position="108"/>
        <end position="214"/>
    </location>
</feature>
<protein>
    <submittedName>
        <fullName evidence="4">Sialidase</fullName>
    </submittedName>
</protein>
<dbReference type="NCBIfam" id="NF045728">
    <property type="entry name" value="glycosyl_F510_1955"/>
    <property type="match status" value="1"/>
</dbReference>
<dbReference type="InterPro" id="IPR054817">
    <property type="entry name" value="Glycosyl_F510_1955-like"/>
</dbReference>
<dbReference type="AlphaFoldDB" id="A0A0A3HRH3"/>
<evidence type="ECO:0000256" key="1">
    <source>
        <dbReference type="ARBA" id="ARBA00022737"/>
    </source>
</evidence>
<sequence>MKKYTLTFSLLMLVLVLTACNSGGNTEFKYGNVTNNKIDHIHGAGYINGENNVVIATHTGLYSYGEEGWKEASSQKHDYMGFQAVNDGFFASGHPGKGSDLENPFGLIKSTDKGASFEKLAFYGEIDFHYLAAGYNTNTIYVFNEMPTENLNGGLHYSTDEGKNWTSSALSGFESSYISNFATHPTKSELLVVGSKDGLYISEDFGQNVVKFNSASMISYVTLTESGGYYTNFDDSYVYLKSFTFDSAKEKDISLPEEIMKDPIIYIASNPNNSEEITIVTNNLNIYLTKDHGLNWGKLASNGELTK</sequence>
<dbReference type="SUPFAM" id="SSF110296">
    <property type="entry name" value="Oligoxyloglucan reducing end-specific cellobiohydrolase"/>
    <property type="match status" value="1"/>
</dbReference>
<evidence type="ECO:0000259" key="3">
    <source>
        <dbReference type="Pfam" id="PF15902"/>
    </source>
</evidence>
<dbReference type="InterPro" id="IPR031778">
    <property type="entry name" value="Sortilin_N"/>
</dbReference>
<feature type="signal peptide" evidence="2">
    <location>
        <begin position="1"/>
        <end position="19"/>
    </location>
</feature>
<comment type="caution">
    <text evidence="4">The sequence shown here is derived from an EMBL/GenBank/DDBJ whole genome shotgun (WGS) entry which is preliminary data.</text>
</comment>
<keyword evidence="1" id="KW-0677">Repeat</keyword>
<feature type="chain" id="PRO_5039362424" evidence="2">
    <location>
        <begin position="20"/>
        <end position="307"/>
    </location>
</feature>
<dbReference type="eggNOG" id="COG4447">
    <property type="taxonomic scope" value="Bacteria"/>
</dbReference>
<dbReference type="STRING" id="1384049.CD29_18250"/>
<dbReference type="Gene3D" id="2.130.10.10">
    <property type="entry name" value="YVTN repeat-like/Quinoprotein amine dehydrogenase"/>
    <property type="match status" value="1"/>
</dbReference>
<dbReference type="PROSITE" id="PS51257">
    <property type="entry name" value="PROKAR_LIPOPROTEIN"/>
    <property type="match status" value="1"/>
</dbReference>
<dbReference type="EMBL" id="JPVN01000033">
    <property type="protein sequence ID" value="KGR75009.1"/>
    <property type="molecule type" value="Genomic_DNA"/>
</dbReference>
<evidence type="ECO:0000313" key="4">
    <source>
        <dbReference type="EMBL" id="KGR75009.1"/>
    </source>
</evidence>
<name>A0A0A3HRH3_9BACL</name>
<organism evidence="4 5">
    <name type="scientific">Ureibacillus manganicus DSM 26584</name>
    <dbReference type="NCBI Taxonomy" id="1384049"/>
    <lineage>
        <taxon>Bacteria</taxon>
        <taxon>Bacillati</taxon>
        <taxon>Bacillota</taxon>
        <taxon>Bacilli</taxon>
        <taxon>Bacillales</taxon>
        <taxon>Caryophanaceae</taxon>
        <taxon>Ureibacillus</taxon>
    </lineage>
</organism>
<reference evidence="4 5" key="1">
    <citation type="submission" date="2014-02" db="EMBL/GenBank/DDBJ databases">
        <title>Draft genome sequence of Lysinibacillus manganicus DSM 26584T.</title>
        <authorList>
            <person name="Zhang F."/>
            <person name="Wang G."/>
            <person name="Zhang L."/>
        </authorList>
    </citation>
    <scope>NUCLEOTIDE SEQUENCE [LARGE SCALE GENOMIC DNA]</scope>
    <source>
        <strain evidence="4 5">DSM 26584</strain>
    </source>
</reference>
<accession>A0A0A3HRH3</accession>
<evidence type="ECO:0000256" key="2">
    <source>
        <dbReference type="SAM" id="SignalP"/>
    </source>
</evidence>
<dbReference type="InterPro" id="IPR015943">
    <property type="entry name" value="WD40/YVTN_repeat-like_dom_sf"/>
</dbReference>
<keyword evidence="5" id="KW-1185">Reference proteome</keyword>
<proteinExistence type="predicted"/>